<proteinExistence type="predicted"/>
<gene>
    <name evidence="1" type="ORF">PS833_00236</name>
</gene>
<sequence>MQLQPTTLLCRYGYDPLDRLTSHTLSETPVRQRFYCKSRLTTEIQGAMKYSIIQLSDLLLAQQHVEGEALDTTLLATDQQRSVLQTLKSNPPDQAISYSPYGHRPADNGLLSLLGFNGERPDQVTGHYLLGNGYRAFNPVLMRFNSPDSFSPFGNGGVNSYAYCLGDPINLHDPSGNFALPKALSNVFNKLLSAMGARRKIYMSGPEVVRTRMMSGPETVSSSSRHNSDSFEVNANGIKSIDSTMTWINGKITGATQDTIYHDNTIKTLSGKFVKGDRSLSLQELAYSNVTGAELQSQYRNHKLLEINPLIDLINYKNAHGRSYSNPHYFTPRKQVDHMARTGELLGVRPSEAKKIIRQKQ</sequence>
<accession>A0A5E6ZU93</accession>
<dbReference type="OrthoDB" id="5905222at2"/>
<dbReference type="NCBIfam" id="TIGR03696">
    <property type="entry name" value="Rhs_assc_core"/>
    <property type="match status" value="1"/>
</dbReference>
<dbReference type="RefSeq" id="WP_150796222.1">
    <property type="nucleotide sequence ID" value="NZ_CABVHU010000001.1"/>
</dbReference>
<dbReference type="Proteomes" id="UP000409037">
    <property type="component" value="Unassembled WGS sequence"/>
</dbReference>
<evidence type="ECO:0000313" key="2">
    <source>
        <dbReference type="Proteomes" id="UP000409037"/>
    </source>
</evidence>
<reference evidence="1 2" key="1">
    <citation type="submission" date="2019-09" db="EMBL/GenBank/DDBJ databases">
        <authorList>
            <person name="Chandra G."/>
            <person name="Truman W A."/>
        </authorList>
    </citation>
    <scope>NUCLEOTIDE SEQUENCE [LARGE SCALE GENOMIC DNA]</scope>
    <source>
        <strain evidence="1">PS833</strain>
    </source>
</reference>
<organism evidence="1 2">
    <name type="scientific">Pseudomonas fluorescens</name>
    <dbReference type="NCBI Taxonomy" id="294"/>
    <lineage>
        <taxon>Bacteria</taxon>
        <taxon>Pseudomonadati</taxon>
        <taxon>Pseudomonadota</taxon>
        <taxon>Gammaproteobacteria</taxon>
        <taxon>Pseudomonadales</taxon>
        <taxon>Pseudomonadaceae</taxon>
        <taxon>Pseudomonas</taxon>
    </lineage>
</organism>
<evidence type="ECO:0008006" key="3">
    <source>
        <dbReference type="Google" id="ProtNLM"/>
    </source>
</evidence>
<dbReference type="InterPro" id="IPR022385">
    <property type="entry name" value="Rhs_assc_core"/>
</dbReference>
<dbReference type="SUPFAM" id="SSF56399">
    <property type="entry name" value="ADP-ribosylation"/>
    <property type="match status" value="1"/>
</dbReference>
<dbReference type="Gene3D" id="2.180.10.10">
    <property type="entry name" value="RHS repeat-associated core"/>
    <property type="match status" value="1"/>
</dbReference>
<protein>
    <recommendedName>
        <fullName evidence="3">RHS repeat-associated core domain-containing protein</fullName>
    </recommendedName>
</protein>
<evidence type="ECO:0000313" key="1">
    <source>
        <dbReference type="EMBL" id="VVN68254.1"/>
    </source>
</evidence>
<dbReference type="AlphaFoldDB" id="A0A5E6ZU93"/>
<dbReference type="EMBL" id="CABVHU010000001">
    <property type="protein sequence ID" value="VVN68254.1"/>
    <property type="molecule type" value="Genomic_DNA"/>
</dbReference>
<name>A0A5E6ZU93_PSEFL</name>